<dbReference type="AlphaFoldDB" id="A0A2G9THE4"/>
<dbReference type="PANTHER" id="PTHR24260">
    <property type="match status" value="1"/>
</dbReference>
<sequence length="174" mass="19330">SPKAMLNVTYKKLPVEVFNVYFGSKYLHPELSKQKAHKISKAPQFAEYNPCLSSGDLAVVELDKDIPATEATPICMPERNTTLAEKFTTIGYGMDPRRPNPDDRALNWLQEVQVDFTHFMPDRKLIVTQTKGKSICGGDSGGPLVQLSQQKKYTLVGITVGMMPDCEVPLQNGQ</sequence>
<evidence type="ECO:0000313" key="3">
    <source>
        <dbReference type="Proteomes" id="UP000230423"/>
    </source>
</evidence>
<dbReference type="Gene3D" id="2.40.10.10">
    <property type="entry name" value="Trypsin-like serine proteases"/>
    <property type="match status" value="1"/>
</dbReference>
<dbReference type="InterPro" id="IPR009003">
    <property type="entry name" value="Peptidase_S1_PA"/>
</dbReference>
<reference evidence="2 3" key="1">
    <citation type="submission" date="2015-09" db="EMBL/GenBank/DDBJ databases">
        <title>Draft genome of the parasitic nematode Teladorsagia circumcincta isolate WARC Sus (inbred).</title>
        <authorList>
            <person name="Mitreva M."/>
        </authorList>
    </citation>
    <scope>NUCLEOTIDE SEQUENCE [LARGE SCALE GENOMIC DNA]</scope>
    <source>
        <strain evidence="2 3">S</strain>
    </source>
</reference>
<dbReference type="SUPFAM" id="SSF50494">
    <property type="entry name" value="Trypsin-like serine proteases"/>
    <property type="match status" value="1"/>
</dbReference>
<dbReference type="InterPro" id="IPR043504">
    <property type="entry name" value="Peptidase_S1_PA_chymotrypsin"/>
</dbReference>
<dbReference type="OrthoDB" id="5874784at2759"/>
<dbReference type="Pfam" id="PF00089">
    <property type="entry name" value="Trypsin"/>
    <property type="match status" value="1"/>
</dbReference>
<keyword evidence="3" id="KW-1185">Reference proteome</keyword>
<dbReference type="InterPro" id="IPR033116">
    <property type="entry name" value="TRYPSIN_SER"/>
</dbReference>
<dbReference type="PANTHER" id="PTHR24260:SF136">
    <property type="entry name" value="GH08193P-RELATED"/>
    <property type="match status" value="1"/>
</dbReference>
<dbReference type="Proteomes" id="UP000230423">
    <property type="component" value="Unassembled WGS sequence"/>
</dbReference>
<protein>
    <recommendedName>
        <fullName evidence="1">Peptidase S1 domain-containing protein</fullName>
    </recommendedName>
</protein>
<proteinExistence type="predicted"/>
<accession>A0A2G9THE4</accession>
<dbReference type="GO" id="GO:0004252">
    <property type="term" value="F:serine-type endopeptidase activity"/>
    <property type="evidence" value="ECO:0007669"/>
    <property type="project" value="InterPro"/>
</dbReference>
<dbReference type="InterPro" id="IPR051333">
    <property type="entry name" value="CLIP_Serine_Protease"/>
</dbReference>
<feature type="non-terminal residue" evidence="2">
    <location>
        <position position="174"/>
    </location>
</feature>
<dbReference type="InterPro" id="IPR001254">
    <property type="entry name" value="Trypsin_dom"/>
</dbReference>
<name>A0A2G9THE4_TELCI</name>
<evidence type="ECO:0000313" key="2">
    <source>
        <dbReference type="EMBL" id="PIO57377.1"/>
    </source>
</evidence>
<dbReference type="EMBL" id="KZ371259">
    <property type="protein sequence ID" value="PIO57377.1"/>
    <property type="molecule type" value="Genomic_DNA"/>
</dbReference>
<feature type="non-terminal residue" evidence="2">
    <location>
        <position position="1"/>
    </location>
</feature>
<gene>
    <name evidence="2" type="ORF">TELCIR_21216</name>
</gene>
<dbReference type="PROSITE" id="PS00135">
    <property type="entry name" value="TRYPSIN_SER"/>
    <property type="match status" value="1"/>
</dbReference>
<evidence type="ECO:0000259" key="1">
    <source>
        <dbReference type="Pfam" id="PF00089"/>
    </source>
</evidence>
<dbReference type="GO" id="GO:0006508">
    <property type="term" value="P:proteolysis"/>
    <property type="evidence" value="ECO:0007669"/>
    <property type="project" value="InterPro"/>
</dbReference>
<feature type="domain" description="Peptidase S1" evidence="1">
    <location>
        <begin position="17"/>
        <end position="168"/>
    </location>
</feature>
<organism evidence="2 3">
    <name type="scientific">Teladorsagia circumcincta</name>
    <name type="common">Brown stomach worm</name>
    <name type="synonym">Ostertagia circumcincta</name>
    <dbReference type="NCBI Taxonomy" id="45464"/>
    <lineage>
        <taxon>Eukaryota</taxon>
        <taxon>Metazoa</taxon>
        <taxon>Ecdysozoa</taxon>
        <taxon>Nematoda</taxon>
        <taxon>Chromadorea</taxon>
        <taxon>Rhabditida</taxon>
        <taxon>Rhabditina</taxon>
        <taxon>Rhabditomorpha</taxon>
        <taxon>Strongyloidea</taxon>
        <taxon>Trichostrongylidae</taxon>
        <taxon>Teladorsagia</taxon>
    </lineage>
</organism>